<protein>
    <submittedName>
        <fullName evidence="2">T9SS type B sorting domain-containing protein</fullName>
    </submittedName>
</protein>
<dbReference type="AlphaFoldDB" id="A0A972JHC2"/>
<evidence type="ECO:0000313" key="2">
    <source>
        <dbReference type="EMBL" id="NMH27780.1"/>
    </source>
</evidence>
<gene>
    <name evidence="2" type="ORF">G6047_07030</name>
</gene>
<proteinExistence type="predicted"/>
<comment type="caution">
    <text evidence="2">The sequence shown here is derived from an EMBL/GenBank/DDBJ whole genome shotgun (WGS) entry which is preliminary data.</text>
</comment>
<reference evidence="2" key="1">
    <citation type="submission" date="2020-02" db="EMBL/GenBank/DDBJ databases">
        <title>Flavobacterium sp. genome.</title>
        <authorList>
            <person name="Jung H.S."/>
            <person name="Baek J.H."/>
            <person name="Jeon C.O."/>
        </authorList>
    </citation>
    <scope>NUCLEOTIDE SEQUENCE</scope>
    <source>
        <strain evidence="2">SE-s28</strain>
    </source>
</reference>
<dbReference type="RefSeq" id="WP_169526777.1">
    <property type="nucleotide sequence ID" value="NZ_JAAMPU010000102.1"/>
</dbReference>
<accession>A0A972JHC2</accession>
<dbReference type="InterPro" id="IPR026341">
    <property type="entry name" value="T9SS_type_B"/>
</dbReference>
<dbReference type="EMBL" id="JAAMPU010000102">
    <property type="protein sequence ID" value="NMH27780.1"/>
    <property type="molecule type" value="Genomic_DNA"/>
</dbReference>
<organism evidence="2 3">
    <name type="scientific">Flavobacterium silvaticum</name>
    <dbReference type="NCBI Taxonomy" id="1852020"/>
    <lineage>
        <taxon>Bacteria</taxon>
        <taxon>Pseudomonadati</taxon>
        <taxon>Bacteroidota</taxon>
        <taxon>Flavobacteriia</taxon>
        <taxon>Flavobacteriales</taxon>
        <taxon>Flavobacteriaceae</taxon>
        <taxon>Flavobacterium</taxon>
    </lineage>
</organism>
<dbReference type="NCBIfam" id="TIGR04131">
    <property type="entry name" value="Bac_Flav_CTERM"/>
    <property type="match status" value="1"/>
</dbReference>
<name>A0A972JHC2_9FLAO</name>
<keyword evidence="1" id="KW-0732">Signal</keyword>
<dbReference type="InterPro" id="IPR014755">
    <property type="entry name" value="Cu-Rt/internalin_Ig-like"/>
</dbReference>
<dbReference type="Gene3D" id="2.60.40.1220">
    <property type="match status" value="4"/>
</dbReference>
<evidence type="ECO:0000256" key="1">
    <source>
        <dbReference type="ARBA" id="ARBA00022729"/>
    </source>
</evidence>
<dbReference type="Pfam" id="PF13585">
    <property type="entry name" value="CHU_C"/>
    <property type="match status" value="1"/>
</dbReference>
<keyword evidence="3" id="KW-1185">Reference proteome</keyword>
<evidence type="ECO:0000313" key="3">
    <source>
        <dbReference type="Proteomes" id="UP000712080"/>
    </source>
</evidence>
<sequence>MTCTLYSRLSFLVCFFVFVLGVQKSGAQCFQIESILVDACGTQEGLNEMVRFRIGSTDQNTSNLGVVWPNNPFQGLIQDASTAAKVATINSDILDAGGCGQLLEPVNGVLPANALVILCTSHLLDTSLNDFGPITENIYIIFQNNSTVTGGHFANSGTGLRTLTISFGAGCIDTVTYDRALLVNTSGATTAADGATVLFSDDNQPTYINNGCSAPVPLFTADAGNAVNGCAGASVSLSGSAQGYDSVLWTAPSGTFSNPDSLTTTYTAAADATGTITLTLTATNICGGTVSDTVTFTVQNGVVPNFPTTLAICQGSTAPTLNTTSPNGITGTWNPSTINNTTSGNYVFTPNPNQCASSVTLAVTVTNSITPDFAPTLTLCQGTTAPALNTTSPNGIVGTWNPSAINNTTSGSYVFTPNPNQCAAPVTLAVTVTNSITPDFAPTLTLCQGTTAPALNTTSPNGIVGTWNPSIINNTTSGNYVFTPNPNQCAAPVTLAVTVTNSITPDFATTLVICQGTTAPTLNTTSPNGIVGTWNPSIINNTTSGNYVFTPNPNQCASAVNLAVTVTNSITPDFAPALVICQGSTAPALNTTSPNGIVGTWNPSIINNTTSGNYVFTPNPNQCAAPVTLAVTVTNSITPDFATTLVICQGTTAPTLNTTSPNGIVGTWNPSTITNTTSGNYVFTPNPNQCAVPVTLEVTVTDGIVPDFETAFTICQDSEVSPLPTTSPNGITGTWNPSTVSNTSSGSYAFTPDPNQCAVPITLQVTVETFEIQTSQGCVGGQYLVQAESPSSQDGYVFVWTDGSGTVVGNDSSLDVSDLSDSFGSPMEFTLTVTSQNGCAQTESVTVNGTACTIPKGVSPNGDMLNDTFNLSGMNVSELKIFNRYGTEVYSRKNYTNEWFGQSNSGTELPDETYYYYMTTTTGSARTGWVYLIRQQ</sequence>
<dbReference type="Proteomes" id="UP000712080">
    <property type="component" value="Unassembled WGS sequence"/>
</dbReference>